<accession>A0A1M7C148</accession>
<dbReference type="AlphaFoldDB" id="A0A1M7C148"/>
<dbReference type="EMBL" id="FRBI01000005">
    <property type="protein sequence ID" value="SHL60931.1"/>
    <property type="molecule type" value="Genomic_DNA"/>
</dbReference>
<evidence type="ECO:0000313" key="1">
    <source>
        <dbReference type="EMBL" id="SHL60931.1"/>
    </source>
</evidence>
<sequence length="66" mass="6735">MTERRLPIGRQVGPAARQLRVREGHRAVGGAGVRGEGTGWPAAAPRCHIPLPQAGASAPVSSTAVS</sequence>
<gene>
    <name evidence="1" type="ORF">SAMN05216499_105108</name>
</gene>
<name>A0A1M7C148_9ACTN</name>
<keyword evidence="2" id="KW-1185">Reference proteome</keyword>
<dbReference type="Proteomes" id="UP000184111">
    <property type="component" value="Unassembled WGS sequence"/>
</dbReference>
<evidence type="ECO:0000313" key="2">
    <source>
        <dbReference type="Proteomes" id="UP000184111"/>
    </source>
</evidence>
<proteinExistence type="predicted"/>
<organism evidence="1 2">
    <name type="scientific">Actinacidiphila paucisporea</name>
    <dbReference type="NCBI Taxonomy" id="310782"/>
    <lineage>
        <taxon>Bacteria</taxon>
        <taxon>Bacillati</taxon>
        <taxon>Actinomycetota</taxon>
        <taxon>Actinomycetes</taxon>
        <taxon>Kitasatosporales</taxon>
        <taxon>Streptomycetaceae</taxon>
        <taxon>Actinacidiphila</taxon>
    </lineage>
</organism>
<reference evidence="1 2" key="1">
    <citation type="submission" date="2016-11" db="EMBL/GenBank/DDBJ databases">
        <authorList>
            <person name="Jaros S."/>
            <person name="Januszkiewicz K."/>
            <person name="Wedrychowicz H."/>
        </authorList>
    </citation>
    <scope>NUCLEOTIDE SEQUENCE [LARGE SCALE GENOMIC DNA]</scope>
    <source>
        <strain evidence="1 2">CGMCC 4.2025</strain>
    </source>
</reference>
<protein>
    <submittedName>
        <fullName evidence="1">Uncharacterized protein</fullName>
    </submittedName>
</protein>